<keyword evidence="2" id="KW-1185">Reference proteome</keyword>
<sequence>MSCAVSRAVATFKFRSTFIKIFPKSRSEQSKESKNVNYTKSFYTSNLLIFDMINSEGQYVEIYEDLKQMGQVSATNKEVYYIPRHVVIKESSVTTKLRAVFDTSEKSNTEVSRNNILIIRPNIQDGFIQIIEATKKSYRDLSARKC</sequence>
<dbReference type="EMBL" id="JACSDY010000017">
    <property type="protein sequence ID" value="KAF7402222.1"/>
    <property type="molecule type" value="Genomic_DNA"/>
</dbReference>
<reference evidence="1" key="1">
    <citation type="journal article" date="2020" name="G3 (Bethesda)">
        <title>High-Quality Assemblies for Three Invasive Social Wasps from the &lt;i&gt;Vespula&lt;/i&gt; Genus.</title>
        <authorList>
            <person name="Harrop T.W.R."/>
            <person name="Guhlin J."/>
            <person name="McLaughlin G.M."/>
            <person name="Permina E."/>
            <person name="Stockwell P."/>
            <person name="Gilligan J."/>
            <person name="Le Lec M.F."/>
            <person name="Gruber M.A.M."/>
            <person name="Quinn O."/>
            <person name="Lovegrove M."/>
            <person name="Duncan E.J."/>
            <person name="Remnant E.J."/>
            <person name="Van Eeckhoven J."/>
            <person name="Graham B."/>
            <person name="Knapp R.A."/>
            <person name="Langford K.W."/>
            <person name="Kronenberg Z."/>
            <person name="Press M.O."/>
            <person name="Eacker S.M."/>
            <person name="Wilson-Rankin E.E."/>
            <person name="Purcell J."/>
            <person name="Lester P.J."/>
            <person name="Dearden P.K."/>
        </authorList>
    </citation>
    <scope>NUCLEOTIDE SEQUENCE</scope>
    <source>
        <strain evidence="1">Volc-1</strain>
    </source>
</reference>
<evidence type="ECO:0000313" key="1">
    <source>
        <dbReference type="EMBL" id="KAF7402222.1"/>
    </source>
</evidence>
<dbReference type="AlphaFoldDB" id="A0A834KA80"/>
<name>A0A834KA80_VESPE</name>
<comment type="caution">
    <text evidence="1">The sequence shown here is derived from an EMBL/GenBank/DDBJ whole genome shotgun (WGS) entry which is preliminary data.</text>
</comment>
<dbReference type="Proteomes" id="UP000600918">
    <property type="component" value="Unassembled WGS sequence"/>
</dbReference>
<proteinExistence type="predicted"/>
<evidence type="ECO:0000313" key="2">
    <source>
        <dbReference type="Proteomes" id="UP000600918"/>
    </source>
</evidence>
<protein>
    <submittedName>
        <fullName evidence="1">Uncharacterized protein</fullName>
    </submittedName>
</protein>
<organism evidence="1 2">
    <name type="scientific">Vespula pensylvanica</name>
    <name type="common">Western yellow jacket</name>
    <name type="synonym">Wasp</name>
    <dbReference type="NCBI Taxonomy" id="30213"/>
    <lineage>
        <taxon>Eukaryota</taxon>
        <taxon>Metazoa</taxon>
        <taxon>Ecdysozoa</taxon>
        <taxon>Arthropoda</taxon>
        <taxon>Hexapoda</taxon>
        <taxon>Insecta</taxon>
        <taxon>Pterygota</taxon>
        <taxon>Neoptera</taxon>
        <taxon>Endopterygota</taxon>
        <taxon>Hymenoptera</taxon>
        <taxon>Apocrita</taxon>
        <taxon>Aculeata</taxon>
        <taxon>Vespoidea</taxon>
        <taxon>Vespidae</taxon>
        <taxon>Vespinae</taxon>
        <taxon>Vespula</taxon>
    </lineage>
</organism>
<gene>
    <name evidence="1" type="ORF">H0235_015558</name>
</gene>
<accession>A0A834KA80</accession>